<dbReference type="InterPro" id="IPR014001">
    <property type="entry name" value="Helicase_ATP-bd"/>
</dbReference>
<proteinExistence type="inferred from homology"/>
<dbReference type="Gene3D" id="3.40.50.300">
    <property type="entry name" value="P-loop containing nucleotide triphosphate hydrolases"/>
    <property type="match status" value="2"/>
</dbReference>
<evidence type="ECO:0000256" key="3">
    <source>
        <dbReference type="ARBA" id="ARBA00022801"/>
    </source>
</evidence>
<dbReference type="SMART" id="SM00491">
    <property type="entry name" value="HELICc2"/>
    <property type="match status" value="1"/>
</dbReference>
<dbReference type="PANTHER" id="PTHR11472">
    <property type="entry name" value="DNA REPAIR DEAD HELICASE RAD3/XP-D SUBFAMILY MEMBER"/>
    <property type="match status" value="1"/>
</dbReference>
<dbReference type="GO" id="GO:0016818">
    <property type="term" value="F:hydrolase activity, acting on acid anhydrides, in phosphorus-containing anhydrides"/>
    <property type="evidence" value="ECO:0007669"/>
    <property type="project" value="InterPro"/>
</dbReference>
<protein>
    <recommendedName>
        <fullName evidence="6">DNA 5'-3' helicase</fullName>
        <ecNumber evidence="6">5.6.2.3</ecNumber>
    </recommendedName>
</protein>
<evidence type="ECO:0000259" key="8">
    <source>
        <dbReference type="PROSITE" id="PS51193"/>
    </source>
</evidence>
<keyword evidence="3" id="KW-0378">Hydrolase</keyword>
<name>A0A1B1YQK9_9GAMM</name>
<dbReference type="Pfam" id="PF13307">
    <property type="entry name" value="Helicase_C_2"/>
    <property type="match status" value="1"/>
</dbReference>
<accession>A0A1B1YQK9</accession>
<dbReference type="PANTHER" id="PTHR11472:SF34">
    <property type="entry name" value="REGULATOR OF TELOMERE ELONGATION HELICASE 1"/>
    <property type="match status" value="1"/>
</dbReference>
<dbReference type="GO" id="GO:0006281">
    <property type="term" value="P:DNA repair"/>
    <property type="evidence" value="ECO:0007669"/>
    <property type="project" value="TreeGrafter"/>
</dbReference>
<evidence type="ECO:0000313" key="10">
    <source>
        <dbReference type="Proteomes" id="UP000092952"/>
    </source>
</evidence>
<evidence type="ECO:0000256" key="7">
    <source>
        <dbReference type="ARBA" id="ARBA00048954"/>
    </source>
</evidence>
<dbReference type="STRING" id="1810504.PG2T_01910"/>
<dbReference type="Proteomes" id="UP000092952">
    <property type="component" value="Chromosome"/>
</dbReference>
<comment type="similarity">
    <text evidence="5">Belongs to the helicase family. DinG subfamily.</text>
</comment>
<dbReference type="InterPro" id="IPR011545">
    <property type="entry name" value="DEAD/DEAH_box_helicase_dom"/>
</dbReference>
<dbReference type="InParanoid" id="A0A1B1YQK9"/>
<evidence type="ECO:0000256" key="6">
    <source>
        <dbReference type="ARBA" id="ARBA00044969"/>
    </source>
</evidence>
<dbReference type="SMART" id="SM00487">
    <property type="entry name" value="DEXDc"/>
    <property type="match status" value="1"/>
</dbReference>
<keyword evidence="4" id="KW-0067">ATP-binding</keyword>
<dbReference type="EMBL" id="CP014671">
    <property type="protein sequence ID" value="ANX03064.1"/>
    <property type="molecule type" value="Genomic_DNA"/>
</dbReference>
<dbReference type="RefSeq" id="WP_068802576.1">
    <property type="nucleotide sequence ID" value="NZ_CP014671.1"/>
</dbReference>
<dbReference type="FunCoup" id="A0A1B1YQK9">
    <property type="interactions" value="180"/>
</dbReference>
<gene>
    <name evidence="9" type="ORF">PG2T_01910</name>
</gene>
<dbReference type="SUPFAM" id="SSF52540">
    <property type="entry name" value="P-loop containing nucleoside triphosphate hydrolases"/>
    <property type="match status" value="1"/>
</dbReference>
<dbReference type="AlphaFoldDB" id="A0A1B1YQK9"/>
<dbReference type="GO" id="GO:0005524">
    <property type="term" value="F:ATP binding"/>
    <property type="evidence" value="ECO:0007669"/>
    <property type="project" value="UniProtKB-KW"/>
</dbReference>
<keyword evidence="2" id="KW-0547">Nucleotide-binding</keyword>
<comment type="cofactor">
    <cofactor evidence="1">
        <name>[4Fe-4S] cluster</name>
        <dbReference type="ChEBI" id="CHEBI:49883"/>
    </cofactor>
</comment>
<dbReference type="PROSITE" id="PS51193">
    <property type="entry name" value="HELICASE_ATP_BIND_2"/>
    <property type="match status" value="1"/>
</dbReference>
<comment type="catalytic activity">
    <reaction evidence="7">
        <text>ATP + H2O = ADP + phosphate + H(+)</text>
        <dbReference type="Rhea" id="RHEA:13065"/>
        <dbReference type="ChEBI" id="CHEBI:15377"/>
        <dbReference type="ChEBI" id="CHEBI:15378"/>
        <dbReference type="ChEBI" id="CHEBI:30616"/>
        <dbReference type="ChEBI" id="CHEBI:43474"/>
        <dbReference type="ChEBI" id="CHEBI:456216"/>
        <dbReference type="EC" id="5.6.2.3"/>
    </reaction>
</comment>
<sequence length="642" mass="68937">MSTAIAKLLGADGPLAQALPGFAPRQTQQAMADAVEQAIAERSTLLVEAGTGTGKTFAYLLPALQSGRKVLIATGTRALQDQLFHRDLPTLQRALGLSVHTALLKGRANYLCHHRLERVAAGDFGGDLALHPVLAAVQGFAGRSPDGDLDALEELSPQSSLRPFVTSNADNCLGQDCPDIGDCFLLKARRAAQQADLVVVNHHLFFADLALKESGFGEVLPDADVFIFDEAHLLPEVATMFFGTSLGSFQLADLARDLLAEAAQLGDVPELPPRAQALSQAAAGVNAALGDPPRREPWPLRPIAVFTDALAAVRQALADLSASLEALSGRSSGLDNCQERVALLAARLAPFLTDAQADQVRWIDVRQRSCTLHASPVDVAPLFNERFPRHARACVFTSGTLAVAGQFDHFVQRLGLGDARTLALPGSFDYQTRALLYLPGDLPEPSDPGYTEALVAAALPVLRASRGRAFMLFTSHSALRRAATRLRSCDEFTLLVQGERPNSELLAQFRRAPAPLLLGTGSFWQGVDVRGEALSCVIVDKLPFASPGEPIVAGRIAYLRREGGDPFNDYQLPQAVITLKQGLGRLIRDAGDRGVLMVGDRRLRAKGYGRVFLKSLPDMPITHDLADVQRFFDAPAFEPAAP</sequence>
<evidence type="ECO:0000256" key="5">
    <source>
        <dbReference type="ARBA" id="ARBA00038058"/>
    </source>
</evidence>
<evidence type="ECO:0000256" key="2">
    <source>
        <dbReference type="ARBA" id="ARBA00022741"/>
    </source>
</evidence>
<evidence type="ECO:0000313" key="9">
    <source>
        <dbReference type="EMBL" id="ANX03064.1"/>
    </source>
</evidence>
<dbReference type="OrthoDB" id="9805194at2"/>
<dbReference type="Pfam" id="PF00270">
    <property type="entry name" value="DEAD"/>
    <property type="match status" value="1"/>
</dbReference>
<organism evidence="9 10">
    <name type="scientific">Immundisolibacter cernigliae</name>
    <dbReference type="NCBI Taxonomy" id="1810504"/>
    <lineage>
        <taxon>Bacteria</taxon>
        <taxon>Pseudomonadati</taxon>
        <taxon>Pseudomonadota</taxon>
        <taxon>Gammaproteobacteria</taxon>
        <taxon>Immundisolibacterales</taxon>
        <taxon>Immundisolibacteraceae</taxon>
        <taxon>Immundisolibacter</taxon>
    </lineage>
</organism>
<dbReference type="InterPro" id="IPR027417">
    <property type="entry name" value="P-loop_NTPase"/>
</dbReference>
<dbReference type="InterPro" id="IPR006555">
    <property type="entry name" value="ATP-dep_Helicase_C"/>
</dbReference>
<dbReference type="InterPro" id="IPR045028">
    <property type="entry name" value="DinG/Rad3-like"/>
</dbReference>
<evidence type="ECO:0000256" key="1">
    <source>
        <dbReference type="ARBA" id="ARBA00001966"/>
    </source>
</evidence>
<dbReference type="GO" id="GO:0043139">
    <property type="term" value="F:5'-3' DNA helicase activity"/>
    <property type="evidence" value="ECO:0007669"/>
    <property type="project" value="UniProtKB-EC"/>
</dbReference>
<reference evidence="10" key="1">
    <citation type="submission" date="2016-03" db="EMBL/GenBank/DDBJ databases">
        <title>Complete genome sequence of Solimmundus cernigliae, representing a novel lineage of polycyclic aromatic hydrocarbon degraders within the Gammaproteobacteria.</title>
        <authorList>
            <person name="Singleton D.R."/>
            <person name="Dickey A.N."/>
            <person name="Scholl E.H."/>
            <person name="Wright F.A."/>
            <person name="Aitken M.D."/>
        </authorList>
    </citation>
    <scope>NUCLEOTIDE SEQUENCE [LARGE SCALE GENOMIC DNA]</scope>
    <source>
        <strain evidence="10">TR3.2</strain>
    </source>
</reference>
<dbReference type="KEGG" id="gbi:PG2T_01910"/>
<dbReference type="GO" id="GO:0003676">
    <property type="term" value="F:nucleic acid binding"/>
    <property type="evidence" value="ECO:0007669"/>
    <property type="project" value="InterPro"/>
</dbReference>
<feature type="domain" description="Helicase ATP-binding" evidence="8">
    <location>
        <begin position="14"/>
        <end position="281"/>
    </location>
</feature>
<keyword evidence="10" id="KW-1185">Reference proteome</keyword>
<dbReference type="EC" id="5.6.2.3" evidence="6"/>
<evidence type="ECO:0000256" key="4">
    <source>
        <dbReference type="ARBA" id="ARBA00022840"/>
    </source>
</evidence>
<dbReference type="InterPro" id="IPR014013">
    <property type="entry name" value="Helic_SF1/SF2_ATP-bd_DinG/Rad3"/>
</dbReference>